<gene>
    <name evidence="3" type="primary">ccdc115</name>
    <name evidence="3" type="ORF">GWK47_015168</name>
</gene>
<feature type="region of interest" description="Disordered" evidence="2">
    <location>
        <begin position="121"/>
        <end position="180"/>
    </location>
</feature>
<evidence type="ECO:0000313" key="3">
    <source>
        <dbReference type="EMBL" id="KAG0713896.1"/>
    </source>
</evidence>
<sequence>MKTSNKQAHTRGEVCKMSGSVQLSREALCDGLDHLALQQLRLMDHLIRCNMMLEEQMRSGFFLLSKTRYSMGTSAVSSLQLPSPDSETESLTDVVSSPVVLEGYKGDIMYHRVDVNFKNPVMPLPDDEKFEESHEKRAEEKEQGARKRRTASKKEQAVDGKKSESDKETKKNTTSNGRYVNRDPIRWFSALPQQTLRQAQQDFKSSVSVIAECASTQSKLRTVSKEYRRLQEIKQRLDGEYKEE</sequence>
<dbReference type="OrthoDB" id="408631at2759"/>
<dbReference type="InterPro" id="IPR040357">
    <property type="entry name" value="Vma22/CCDC115"/>
</dbReference>
<dbReference type="PANTHER" id="PTHR31996">
    <property type="entry name" value="COILED-COIL DOMAIN-CONTAINING PROTEIN 115"/>
    <property type="match status" value="1"/>
</dbReference>
<reference evidence="3" key="1">
    <citation type="submission" date="2020-07" db="EMBL/GenBank/DDBJ databases">
        <title>The High-quality genome of the commercially important snow crab, Chionoecetes opilio.</title>
        <authorList>
            <person name="Jeong J.-H."/>
            <person name="Ryu S."/>
        </authorList>
    </citation>
    <scope>NUCLEOTIDE SEQUENCE</scope>
    <source>
        <strain evidence="3">MADBK_172401_WGS</strain>
        <tissue evidence="3">Digestive gland</tissue>
    </source>
</reference>
<dbReference type="Pfam" id="PF21730">
    <property type="entry name" value="Vma22_CCDC115"/>
    <property type="match status" value="1"/>
</dbReference>
<evidence type="ECO:0000256" key="1">
    <source>
        <dbReference type="ARBA" id="ARBA00093634"/>
    </source>
</evidence>
<feature type="compositionally biased region" description="Basic and acidic residues" evidence="2">
    <location>
        <begin position="152"/>
        <end position="171"/>
    </location>
</feature>
<dbReference type="GO" id="GO:0051082">
    <property type="term" value="F:unfolded protein binding"/>
    <property type="evidence" value="ECO:0007669"/>
    <property type="project" value="TreeGrafter"/>
</dbReference>
<dbReference type="GO" id="GO:0070072">
    <property type="term" value="P:vacuolar proton-transporting V-type ATPase complex assembly"/>
    <property type="evidence" value="ECO:0007669"/>
    <property type="project" value="InterPro"/>
</dbReference>
<comment type="caution">
    <text evidence="3">The sequence shown here is derived from an EMBL/GenBank/DDBJ whole genome shotgun (WGS) entry which is preliminary data.</text>
</comment>
<name>A0A8J5CIF3_CHIOP</name>
<feature type="compositionally biased region" description="Basic and acidic residues" evidence="2">
    <location>
        <begin position="131"/>
        <end position="145"/>
    </location>
</feature>
<evidence type="ECO:0000256" key="2">
    <source>
        <dbReference type="SAM" id="MobiDB-lite"/>
    </source>
</evidence>
<protein>
    <recommendedName>
        <fullName evidence="1">Vacuolar ATPase assembly protein VMA22</fullName>
    </recommendedName>
</protein>
<dbReference type="PANTHER" id="PTHR31996:SF2">
    <property type="entry name" value="COILED-COIL DOMAIN-CONTAINING PROTEIN 115"/>
    <property type="match status" value="1"/>
</dbReference>
<proteinExistence type="predicted"/>
<dbReference type="EMBL" id="JACEEZ010020979">
    <property type="protein sequence ID" value="KAG0713896.1"/>
    <property type="molecule type" value="Genomic_DNA"/>
</dbReference>
<organism evidence="3 4">
    <name type="scientific">Chionoecetes opilio</name>
    <name type="common">Atlantic snow crab</name>
    <name type="synonym">Cancer opilio</name>
    <dbReference type="NCBI Taxonomy" id="41210"/>
    <lineage>
        <taxon>Eukaryota</taxon>
        <taxon>Metazoa</taxon>
        <taxon>Ecdysozoa</taxon>
        <taxon>Arthropoda</taxon>
        <taxon>Crustacea</taxon>
        <taxon>Multicrustacea</taxon>
        <taxon>Malacostraca</taxon>
        <taxon>Eumalacostraca</taxon>
        <taxon>Eucarida</taxon>
        <taxon>Decapoda</taxon>
        <taxon>Pleocyemata</taxon>
        <taxon>Brachyura</taxon>
        <taxon>Eubrachyura</taxon>
        <taxon>Majoidea</taxon>
        <taxon>Majidae</taxon>
        <taxon>Chionoecetes</taxon>
    </lineage>
</organism>
<keyword evidence="4" id="KW-1185">Reference proteome</keyword>
<accession>A0A8J5CIF3</accession>
<dbReference type="Proteomes" id="UP000770661">
    <property type="component" value="Unassembled WGS sequence"/>
</dbReference>
<evidence type="ECO:0000313" key="4">
    <source>
        <dbReference type="Proteomes" id="UP000770661"/>
    </source>
</evidence>
<dbReference type="AlphaFoldDB" id="A0A8J5CIF3"/>